<evidence type="ECO:0000256" key="3">
    <source>
        <dbReference type="SAM" id="MobiDB-lite"/>
    </source>
</evidence>
<feature type="compositionally biased region" description="Basic residues" evidence="3">
    <location>
        <begin position="228"/>
        <end position="240"/>
    </location>
</feature>
<reference evidence="5 6" key="1">
    <citation type="submission" date="2020-08" db="EMBL/GenBank/DDBJ databases">
        <title>Sequencing the genomes of 1000 actinobacteria strains.</title>
        <authorList>
            <person name="Klenk H.-P."/>
        </authorList>
    </citation>
    <scope>NUCLEOTIDE SEQUENCE [LARGE SCALE GENOMIC DNA]</scope>
    <source>
        <strain evidence="5 6">DSM 105369</strain>
    </source>
</reference>
<name>A0A839N690_9MICO</name>
<dbReference type="SUPFAM" id="SSF48498">
    <property type="entry name" value="Tetracyclin repressor-like, C-terminal domain"/>
    <property type="match status" value="1"/>
</dbReference>
<dbReference type="InterPro" id="IPR050109">
    <property type="entry name" value="HTH-type_TetR-like_transc_reg"/>
</dbReference>
<dbReference type="PANTHER" id="PTHR30055:SF226">
    <property type="entry name" value="HTH-TYPE TRANSCRIPTIONAL REGULATOR PKSA"/>
    <property type="match status" value="1"/>
</dbReference>
<keyword evidence="6" id="KW-1185">Reference proteome</keyword>
<organism evidence="5 6">
    <name type="scientific">Flexivirga oryzae</name>
    <dbReference type="NCBI Taxonomy" id="1794944"/>
    <lineage>
        <taxon>Bacteria</taxon>
        <taxon>Bacillati</taxon>
        <taxon>Actinomycetota</taxon>
        <taxon>Actinomycetes</taxon>
        <taxon>Micrococcales</taxon>
        <taxon>Dermacoccaceae</taxon>
        <taxon>Flexivirga</taxon>
    </lineage>
</organism>
<dbReference type="InterPro" id="IPR036271">
    <property type="entry name" value="Tet_transcr_reg_TetR-rel_C_sf"/>
</dbReference>
<evidence type="ECO:0000256" key="2">
    <source>
        <dbReference type="PROSITE-ProRule" id="PRU00335"/>
    </source>
</evidence>
<evidence type="ECO:0000256" key="1">
    <source>
        <dbReference type="ARBA" id="ARBA00023125"/>
    </source>
</evidence>
<feature type="domain" description="HTH tetR-type" evidence="4">
    <location>
        <begin position="29"/>
        <end position="89"/>
    </location>
</feature>
<dbReference type="EMBL" id="JACHVQ010000001">
    <property type="protein sequence ID" value="MBB2891554.1"/>
    <property type="molecule type" value="Genomic_DNA"/>
</dbReference>
<dbReference type="InterPro" id="IPR009057">
    <property type="entry name" value="Homeodomain-like_sf"/>
</dbReference>
<dbReference type="PANTHER" id="PTHR30055">
    <property type="entry name" value="HTH-TYPE TRANSCRIPTIONAL REGULATOR RUTR"/>
    <property type="match status" value="1"/>
</dbReference>
<dbReference type="PROSITE" id="PS50977">
    <property type="entry name" value="HTH_TETR_2"/>
    <property type="match status" value="1"/>
</dbReference>
<proteinExistence type="predicted"/>
<accession>A0A839N690</accession>
<dbReference type="GO" id="GO:0003700">
    <property type="term" value="F:DNA-binding transcription factor activity"/>
    <property type="evidence" value="ECO:0007669"/>
    <property type="project" value="TreeGrafter"/>
</dbReference>
<dbReference type="SUPFAM" id="SSF46689">
    <property type="entry name" value="Homeodomain-like"/>
    <property type="match status" value="1"/>
</dbReference>
<dbReference type="Gene3D" id="1.10.10.60">
    <property type="entry name" value="Homeodomain-like"/>
    <property type="match status" value="1"/>
</dbReference>
<dbReference type="Proteomes" id="UP000559182">
    <property type="component" value="Unassembled WGS sequence"/>
</dbReference>
<evidence type="ECO:0000259" key="4">
    <source>
        <dbReference type="PROSITE" id="PS50977"/>
    </source>
</evidence>
<dbReference type="GO" id="GO:0000976">
    <property type="term" value="F:transcription cis-regulatory region binding"/>
    <property type="evidence" value="ECO:0007669"/>
    <property type="project" value="TreeGrafter"/>
</dbReference>
<comment type="caution">
    <text evidence="5">The sequence shown here is derived from an EMBL/GenBank/DDBJ whole genome shotgun (WGS) entry which is preliminary data.</text>
</comment>
<keyword evidence="1 2" id="KW-0238">DNA-binding</keyword>
<feature type="DNA-binding region" description="H-T-H motif" evidence="2">
    <location>
        <begin position="52"/>
        <end position="71"/>
    </location>
</feature>
<evidence type="ECO:0000313" key="6">
    <source>
        <dbReference type="Proteomes" id="UP000559182"/>
    </source>
</evidence>
<feature type="region of interest" description="Disordered" evidence="3">
    <location>
        <begin position="218"/>
        <end position="240"/>
    </location>
</feature>
<dbReference type="RefSeq" id="WP_183319810.1">
    <property type="nucleotide sequence ID" value="NZ_JACHVQ010000001.1"/>
</dbReference>
<gene>
    <name evidence="5" type="ORF">FHU39_001538</name>
</gene>
<sequence>MSRRPDGFAEAVALFTARFTPVPNDDDESRLRSRIVEATLEIAAAEGVKGASLRRIAARTGMRTASLYSYFPGGKDELVSDALAEHLRSFYRTMAVALRADESPAENLRRLVFAHTRWTLENPIIAPAILVLERAHALHSIMTDDADNAIRELHDTYRDLLVRLLRATAAQPRDAGRLAAQLIVLCDNADLWSTPEKIGEAQEDAWLTVRQMLGRTAAIGRPRGGRGTARRRKASSRVRV</sequence>
<protein>
    <submittedName>
        <fullName evidence="5">AcrR family transcriptional regulator</fullName>
    </submittedName>
</protein>
<dbReference type="Gene3D" id="1.10.357.10">
    <property type="entry name" value="Tetracycline Repressor, domain 2"/>
    <property type="match status" value="1"/>
</dbReference>
<dbReference type="Pfam" id="PF00440">
    <property type="entry name" value="TetR_N"/>
    <property type="match status" value="1"/>
</dbReference>
<dbReference type="AlphaFoldDB" id="A0A839N690"/>
<dbReference type="InterPro" id="IPR001647">
    <property type="entry name" value="HTH_TetR"/>
</dbReference>
<evidence type="ECO:0000313" key="5">
    <source>
        <dbReference type="EMBL" id="MBB2891554.1"/>
    </source>
</evidence>